<dbReference type="AlphaFoldDB" id="X1AJX6"/>
<protein>
    <recommendedName>
        <fullName evidence="1">3-keto-alpha-glucoside-1,2-lyase/3-keto-2-hydroxy-glucal hydratase domain-containing protein</fullName>
    </recommendedName>
</protein>
<gene>
    <name evidence="2" type="ORF">S01H4_35937</name>
</gene>
<comment type="caution">
    <text evidence="2">The sequence shown here is derived from an EMBL/GenBank/DDBJ whole genome shotgun (WGS) entry which is preliminary data.</text>
</comment>
<feature type="domain" description="3-keto-alpha-glucoside-1,2-lyase/3-keto-2-hydroxy-glucal hydratase" evidence="1">
    <location>
        <begin position="12"/>
        <end position="160"/>
    </location>
</feature>
<dbReference type="Pfam" id="PF06439">
    <property type="entry name" value="3keto-disac_hyd"/>
    <property type="match status" value="1"/>
</dbReference>
<dbReference type="GO" id="GO:0016787">
    <property type="term" value="F:hydrolase activity"/>
    <property type="evidence" value="ECO:0007669"/>
    <property type="project" value="InterPro"/>
</dbReference>
<dbReference type="Gene3D" id="2.60.120.560">
    <property type="entry name" value="Exo-inulinase, domain 1"/>
    <property type="match status" value="1"/>
</dbReference>
<dbReference type="EMBL" id="BART01019161">
    <property type="protein sequence ID" value="GAG82649.1"/>
    <property type="molecule type" value="Genomic_DNA"/>
</dbReference>
<dbReference type="InterPro" id="IPR010496">
    <property type="entry name" value="AL/BT2_dom"/>
</dbReference>
<accession>X1AJX6</accession>
<name>X1AJX6_9ZZZZ</name>
<evidence type="ECO:0000259" key="1">
    <source>
        <dbReference type="Pfam" id="PF06439"/>
    </source>
</evidence>
<feature type="non-terminal residue" evidence="2">
    <location>
        <position position="1"/>
    </location>
</feature>
<evidence type="ECO:0000313" key="2">
    <source>
        <dbReference type="EMBL" id="GAG82649.1"/>
    </source>
</evidence>
<organism evidence="2">
    <name type="scientific">marine sediment metagenome</name>
    <dbReference type="NCBI Taxonomy" id="412755"/>
    <lineage>
        <taxon>unclassified sequences</taxon>
        <taxon>metagenomes</taxon>
        <taxon>ecological metagenomes</taxon>
    </lineage>
</organism>
<proteinExistence type="predicted"/>
<sequence length="163" mass="18628">VSLSTPPTTSINETSSALLASRKRASDFSFEVTLRTLEQLRQGNNPNNWEVGWIFFRYTDPANFYWVLLKTNGYELGKKQGSYDQSYDTYGNQIFLVNTDEPDFPINQNYRIKVLAKGGNINVFVNGQELLNYIDSNPLPSGSFCLYEEDSHVHFDDVLVTTY</sequence>
<reference evidence="2" key="1">
    <citation type="journal article" date="2014" name="Front. Microbiol.">
        <title>High frequency of phylogenetically diverse reductive dehalogenase-homologous genes in deep subseafloor sedimentary metagenomes.</title>
        <authorList>
            <person name="Kawai M."/>
            <person name="Futagami T."/>
            <person name="Toyoda A."/>
            <person name="Takaki Y."/>
            <person name="Nishi S."/>
            <person name="Hori S."/>
            <person name="Arai W."/>
            <person name="Tsubouchi T."/>
            <person name="Morono Y."/>
            <person name="Uchiyama I."/>
            <person name="Ito T."/>
            <person name="Fujiyama A."/>
            <person name="Inagaki F."/>
            <person name="Takami H."/>
        </authorList>
    </citation>
    <scope>NUCLEOTIDE SEQUENCE</scope>
    <source>
        <strain evidence="2">Expedition CK06-06</strain>
    </source>
</reference>